<proteinExistence type="predicted"/>
<evidence type="ECO:0000313" key="2">
    <source>
        <dbReference type="Proteomes" id="UP000266841"/>
    </source>
</evidence>
<reference evidence="1 2" key="1">
    <citation type="journal article" date="2012" name="Genome Biol.">
        <title>Genome and low-iron response of an oceanic diatom adapted to chronic iron limitation.</title>
        <authorList>
            <person name="Lommer M."/>
            <person name="Specht M."/>
            <person name="Roy A.S."/>
            <person name="Kraemer L."/>
            <person name="Andreson R."/>
            <person name="Gutowska M.A."/>
            <person name="Wolf J."/>
            <person name="Bergner S.V."/>
            <person name="Schilhabel M.B."/>
            <person name="Klostermeier U.C."/>
            <person name="Beiko R.G."/>
            <person name="Rosenstiel P."/>
            <person name="Hippler M."/>
            <person name="Laroche J."/>
        </authorList>
    </citation>
    <scope>NUCLEOTIDE SEQUENCE [LARGE SCALE GENOMIC DNA]</scope>
    <source>
        <strain evidence="1 2">CCMP1005</strain>
    </source>
</reference>
<evidence type="ECO:0000313" key="1">
    <source>
        <dbReference type="EMBL" id="EJK45914.1"/>
    </source>
</evidence>
<gene>
    <name evidence="1" type="ORF">THAOC_35447</name>
</gene>
<comment type="caution">
    <text evidence="1">The sequence shown here is derived from an EMBL/GenBank/DDBJ whole genome shotgun (WGS) entry which is preliminary data.</text>
</comment>
<dbReference type="Proteomes" id="UP000266841">
    <property type="component" value="Unassembled WGS sequence"/>
</dbReference>
<protein>
    <submittedName>
        <fullName evidence="1">Uncharacterized protein</fullName>
    </submittedName>
</protein>
<sequence>MNGIRGLDSLDQNLSRSLAFSISTALNTPKIRDSSLRHPVCQPICLTQIVPSLFDRVIIELELEPTCRNPKHGNAKKRNPLGMVTSPSLAPPTSIHNLNVEVEDPLPGSSMQNPPSISCILSNPPLSRANGAVRIFLGGVDADVAKHFLSSTQASAVAAAASYTSPNETSIVHSTLLPDAPQRGSIHVPVSRPTSRYNLKVFGIGGNVKSGATAGVTTRASLFPPPNWPLVPSPSQVASLLPPPTTRRSDRLRLWLADVLRHGVDTTDFLVRDVLHHGVDTTDFLAASASGNIIRAVCRVEGDVYSVDALSTLSGAGVIANEARRGEAEVLTCMARPKES</sequence>
<name>K0R3C8_THAOC</name>
<organism evidence="1 2">
    <name type="scientific">Thalassiosira oceanica</name>
    <name type="common">Marine diatom</name>
    <dbReference type="NCBI Taxonomy" id="159749"/>
    <lineage>
        <taxon>Eukaryota</taxon>
        <taxon>Sar</taxon>
        <taxon>Stramenopiles</taxon>
        <taxon>Ochrophyta</taxon>
        <taxon>Bacillariophyta</taxon>
        <taxon>Coscinodiscophyceae</taxon>
        <taxon>Thalassiosirophycidae</taxon>
        <taxon>Thalassiosirales</taxon>
        <taxon>Thalassiosiraceae</taxon>
        <taxon>Thalassiosira</taxon>
    </lineage>
</organism>
<dbReference type="EMBL" id="AGNL01048144">
    <property type="protein sequence ID" value="EJK45914.1"/>
    <property type="molecule type" value="Genomic_DNA"/>
</dbReference>
<keyword evidence="2" id="KW-1185">Reference proteome</keyword>
<dbReference type="AlphaFoldDB" id="K0R3C8"/>
<accession>K0R3C8</accession>